<dbReference type="Proteomes" id="UP001516400">
    <property type="component" value="Unassembled WGS sequence"/>
</dbReference>
<sequence>MLSELEKLDQHSCPNKGAFFPPKGSSEPSSDEEFFGHQISIRKPVDLLNSPDSITEGIFPQLGFKSPNKAEVEAKRHPSPYYYGDLFKNRTESPSKPAPKFTKSLEKPPDTTREFHKTKQDTSISKLHSNQKANQLRRNTERVLQYIIQIQNKFEPDLAANRNTKKFEC</sequence>
<feature type="compositionally biased region" description="Basic and acidic residues" evidence="1">
    <location>
        <begin position="1"/>
        <end position="10"/>
    </location>
</feature>
<feature type="region of interest" description="Disordered" evidence="1">
    <location>
        <begin position="83"/>
        <end position="136"/>
    </location>
</feature>
<comment type="caution">
    <text evidence="2">The sequence shown here is derived from an EMBL/GenBank/DDBJ whole genome shotgun (WGS) entry which is preliminary data.</text>
</comment>
<evidence type="ECO:0000313" key="2">
    <source>
        <dbReference type="EMBL" id="KAL3289835.1"/>
    </source>
</evidence>
<dbReference type="AlphaFoldDB" id="A0ABD2PHE7"/>
<evidence type="ECO:0000256" key="1">
    <source>
        <dbReference type="SAM" id="MobiDB-lite"/>
    </source>
</evidence>
<feature type="compositionally biased region" description="Polar residues" evidence="1">
    <location>
        <begin position="121"/>
        <end position="136"/>
    </location>
</feature>
<proteinExistence type="predicted"/>
<dbReference type="EMBL" id="JABFTP020000186">
    <property type="protein sequence ID" value="KAL3289835.1"/>
    <property type="molecule type" value="Genomic_DNA"/>
</dbReference>
<name>A0ABD2PHE7_9CUCU</name>
<accession>A0ABD2PHE7</accession>
<evidence type="ECO:0000313" key="3">
    <source>
        <dbReference type="Proteomes" id="UP001516400"/>
    </source>
</evidence>
<organism evidence="2 3">
    <name type="scientific">Cryptolaemus montrouzieri</name>
    <dbReference type="NCBI Taxonomy" id="559131"/>
    <lineage>
        <taxon>Eukaryota</taxon>
        <taxon>Metazoa</taxon>
        <taxon>Ecdysozoa</taxon>
        <taxon>Arthropoda</taxon>
        <taxon>Hexapoda</taxon>
        <taxon>Insecta</taxon>
        <taxon>Pterygota</taxon>
        <taxon>Neoptera</taxon>
        <taxon>Endopterygota</taxon>
        <taxon>Coleoptera</taxon>
        <taxon>Polyphaga</taxon>
        <taxon>Cucujiformia</taxon>
        <taxon>Coccinelloidea</taxon>
        <taxon>Coccinellidae</taxon>
        <taxon>Scymninae</taxon>
        <taxon>Scymnini</taxon>
        <taxon>Cryptolaemus</taxon>
    </lineage>
</organism>
<feature type="compositionally biased region" description="Basic and acidic residues" evidence="1">
    <location>
        <begin position="103"/>
        <end position="120"/>
    </location>
</feature>
<keyword evidence="3" id="KW-1185">Reference proteome</keyword>
<gene>
    <name evidence="2" type="ORF">HHI36_023226</name>
</gene>
<reference evidence="2 3" key="1">
    <citation type="journal article" date="2021" name="BMC Biol.">
        <title>Horizontally acquired antibacterial genes associated with adaptive radiation of ladybird beetles.</title>
        <authorList>
            <person name="Li H.S."/>
            <person name="Tang X.F."/>
            <person name="Huang Y.H."/>
            <person name="Xu Z.Y."/>
            <person name="Chen M.L."/>
            <person name="Du X.Y."/>
            <person name="Qiu B.Y."/>
            <person name="Chen P.T."/>
            <person name="Zhang W."/>
            <person name="Slipinski A."/>
            <person name="Escalona H.E."/>
            <person name="Waterhouse R.M."/>
            <person name="Zwick A."/>
            <person name="Pang H."/>
        </authorList>
    </citation>
    <scope>NUCLEOTIDE SEQUENCE [LARGE SCALE GENOMIC DNA]</scope>
    <source>
        <strain evidence="2">SYSU2018</strain>
    </source>
</reference>
<feature type="region of interest" description="Disordered" evidence="1">
    <location>
        <begin position="1"/>
        <end position="37"/>
    </location>
</feature>
<protein>
    <submittedName>
        <fullName evidence="2">Uncharacterized protein</fullName>
    </submittedName>
</protein>